<organism evidence="2 3">
    <name type="scientific">Amblyomma americanum</name>
    <name type="common">Lone star tick</name>
    <dbReference type="NCBI Taxonomy" id="6943"/>
    <lineage>
        <taxon>Eukaryota</taxon>
        <taxon>Metazoa</taxon>
        <taxon>Ecdysozoa</taxon>
        <taxon>Arthropoda</taxon>
        <taxon>Chelicerata</taxon>
        <taxon>Arachnida</taxon>
        <taxon>Acari</taxon>
        <taxon>Parasitiformes</taxon>
        <taxon>Ixodida</taxon>
        <taxon>Ixodoidea</taxon>
        <taxon>Ixodidae</taxon>
        <taxon>Amblyomminae</taxon>
        <taxon>Amblyomma</taxon>
    </lineage>
</organism>
<name>A0AAQ4FHA6_AMBAM</name>
<evidence type="ECO:0000313" key="3">
    <source>
        <dbReference type="Proteomes" id="UP001321473"/>
    </source>
</evidence>
<comment type="caution">
    <text evidence="2">The sequence shown here is derived from an EMBL/GenBank/DDBJ whole genome shotgun (WGS) entry which is preliminary data.</text>
</comment>
<dbReference type="EMBL" id="JARKHS020003028">
    <property type="protein sequence ID" value="KAK8786091.1"/>
    <property type="molecule type" value="Genomic_DNA"/>
</dbReference>
<dbReference type="Proteomes" id="UP001321473">
    <property type="component" value="Unassembled WGS sequence"/>
</dbReference>
<sequence length="73" mass="8061">MVTCCSQPSSPLREPHQQREAVRRGLECPPQVGATASTPTGYLPPLKPVRQDRSSGCANWACCFVHRAWRLPS</sequence>
<gene>
    <name evidence="2" type="ORF">V5799_007542</name>
</gene>
<reference evidence="2 3" key="1">
    <citation type="journal article" date="2023" name="Arcadia Sci">
        <title>De novo assembly of a long-read Amblyomma americanum tick genome.</title>
        <authorList>
            <person name="Chou S."/>
            <person name="Poskanzer K.E."/>
            <person name="Rollins M."/>
            <person name="Thuy-Boun P.S."/>
        </authorList>
    </citation>
    <scope>NUCLEOTIDE SEQUENCE [LARGE SCALE GENOMIC DNA]</scope>
    <source>
        <strain evidence="2">F_SG_1</strain>
        <tissue evidence="2">Salivary glands</tissue>
    </source>
</reference>
<evidence type="ECO:0000313" key="2">
    <source>
        <dbReference type="EMBL" id="KAK8786091.1"/>
    </source>
</evidence>
<keyword evidence="3" id="KW-1185">Reference proteome</keyword>
<accession>A0AAQ4FHA6</accession>
<evidence type="ECO:0000256" key="1">
    <source>
        <dbReference type="SAM" id="MobiDB-lite"/>
    </source>
</evidence>
<dbReference type="AlphaFoldDB" id="A0AAQ4FHA6"/>
<proteinExistence type="predicted"/>
<feature type="region of interest" description="Disordered" evidence="1">
    <location>
        <begin position="1"/>
        <end position="45"/>
    </location>
</feature>
<feature type="compositionally biased region" description="Basic and acidic residues" evidence="1">
    <location>
        <begin position="13"/>
        <end position="26"/>
    </location>
</feature>
<protein>
    <submittedName>
        <fullName evidence="2">Uncharacterized protein</fullName>
    </submittedName>
</protein>
<feature type="compositionally biased region" description="Polar residues" evidence="1">
    <location>
        <begin position="1"/>
        <end position="10"/>
    </location>
</feature>